<dbReference type="Proteomes" id="UP000245802">
    <property type="component" value="Chromosome"/>
</dbReference>
<keyword evidence="2" id="KW-1185">Reference proteome</keyword>
<accession>A0A2Z3H1I8</accession>
<proteinExistence type="predicted"/>
<protein>
    <submittedName>
        <fullName evidence="1">Uncharacterized protein</fullName>
    </submittedName>
</protein>
<dbReference type="AlphaFoldDB" id="A0A2Z3H1I8"/>
<gene>
    <name evidence="1" type="ORF">C1280_08155</name>
</gene>
<dbReference type="EMBL" id="CP025958">
    <property type="protein sequence ID" value="AWM36995.1"/>
    <property type="molecule type" value="Genomic_DNA"/>
</dbReference>
<name>A0A2Z3H1I8_9BACT</name>
<evidence type="ECO:0000313" key="2">
    <source>
        <dbReference type="Proteomes" id="UP000245802"/>
    </source>
</evidence>
<reference evidence="1 2" key="1">
    <citation type="submission" date="2018-01" db="EMBL/GenBank/DDBJ databases">
        <title>G. obscuriglobus.</title>
        <authorList>
            <person name="Franke J."/>
            <person name="Blomberg W."/>
            <person name="Selmecki A."/>
        </authorList>
    </citation>
    <scope>NUCLEOTIDE SEQUENCE [LARGE SCALE GENOMIC DNA]</scope>
    <source>
        <strain evidence="1 2">DSM 5831</strain>
    </source>
</reference>
<sequence length="95" mass="10410">MFMVMLTRLVVPLGMPVRLVAGLVRSLAFFRHWTGLFDGGQFGDRSVNDALGLDLHARRLNGCRFGGGRLLCWCFSCGGFLCSFATCHGRILSLG</sequence>
<organism evidence="1 2">
    <name type="scientific">Gemmata obscuriglobus</name>
    <dbReference type="NCBI Taxonomy" id="114"/>
    <lineage>
        <taxon>Bacteria</taxon>
        <taxon>Pseudomonadati</taxon>
        <taxon>Planctomycetota</taxon>
        <taxon>Planctomycetia</taxon>
        <taxon>Gemmatales</taxon>
        <taxon>Gemmataceae</taxon>
        <taxon>Gemmata</taxon>
    </lineage>
</organism>
<evidence type="ECO:0000313" key="1">
    <source>
        <dbReference type="EMBL" id="AWM36995.1"/>
    </source>
</evidence>
<dbReference type="KEGG" id="gog:C1280_08155"/>